<dbReference type="Proteomes" id="UP000260680">
    <property type="component" value="Unassembled WGS sequence"/>
</dbReference>
<dbReference type="EMBL" id="QOHO01000066">
    <property type="protein sequence ID" value="RFZ77203.1"/>
    <property type="molecule type" value="Genomic_DNA"/>
</dbReference>
<proteinExistence type="predicted"/>
<feature type="domain" description="DUF2087" evidence="1">
    <location>
        <begin position="8"/>
        <end position="29"/>
    </location>
</feature>
<dbReference type="OrthoDB" id="529288at2"/>
<sequence length="34" mass="4233">MERKIDFLLRRELIDKGLLRREPDGSRYWKPESE</sequence>
<dbReference type="AlphaFoldDB" id="A0A3E2N865"/>
<protein>
    <submittedName>
        <fullName evidence="2">DUF2087 domain-containing protein</fullName>
    </submittedName>
</protein>
<reference evidence="2 3" key="1">
    <citation type="submission" date="2018-07" db="EMBL/GenBank/DDBJ databases">
        <title>New species, Clostridium PI-S10-A1B.</title>
        <authorList>
            <person name="Krishna G."/>
            <person name="Summeta K."/>
            <person name="Shikha S."/>
            <person name="Prabhu P.B."/>
            <person name="Suresh K."/>
        </authorList>
    </citation>
    <scope>NUCLEOTIDE SEQUENCE [LARGE SCALE GENOMIC DNA]</scope>
    <source>
        <strain evidence="2 3">PI-S10-A1B</strain>
    </source>
</reference>
<accession>A0A3E2N865</accession>
<dbReference type="InterPro" id="IPR018656">
    <property type="entry name" value="DUF2087"/>
</dbReference>
<dbReference type="RefSeq" id="WP_117418695.1">
    <property type="nucleotide sequence ID" value="NZ_BRPJ01000045.1"/>
</dbReference>
<organism evidence="2 3">
    <name type="scientific">Lacrimispora amygdalina</name>
    <dbReference type="NCBI Taxonomy" id="253257"/>
    <lineage>
        <taxon>Bacteria</taxon>
        <taxon>Bacillati</taxon>
        <taxon>Bacillota</taxon>
        <taxon>Clostridia</taxon>
        <taxon>Lachnospirales</taxon>
        <taxon>Lachnospiraceae</taxon>
        <taxon>Lacrimispora</taxon>
    </lineage>
</organism>
<name>A0A3E2N865_9FIRM</name>
<evidence type="ECO:0000313" key="2">
    <source>
        <dbReference type="EMBL" id="RFZ77203.1"/>
    </source>
</evidence>
<comment type="caution">
    <text evidence="2">The sequence shown here is derived from an EMBL/GenBank/DDBJ whole genome shotgun (WGS) entry which is preliminary data.</text>
</comment>
<evidence type="ECO:0000313" key="3">
    <source>
        <dbReference type="Proteomes" id="UP000260680"/>
    </source>
</evidence>
<gene>
    <name evidence="2" type="ORF">DS742_19780</name>
</gene>
<evidence type="ECO:0000259" key="1">
    <source>
        <dbReference type="Pfam" id="PF09860"/>
    </source>
</evidence>
<dbReference type="Pfam" id="PF09860">
    <property type="entry name" value="DUF2087"/>
    <property type="match status" value="1"/>
</dbReference>